<dbReference type="SUPFAM" id="SSF103491">
    <property type="entry name" value="Preprotein translocase SecY subunit"/>
    <property type="match status" value="1"/>
</dbReference>
<accession>A0A0G1XTR9</accession>
<sequence>MWETFTRKVRLVFEDEVLRRRIVFVLFALVIFRLLAAVPVPGVNAASLEAFLNNNQFFGLLNVFSGGGFSNLSIVMLGVGPYITASIVMHLDSSCSSSRTASSRLSPFSIS</sequence>
<dbReference type="Proteomes" id="UP000034290">
    <property type="component" value="Unassembled WGS sequence"/>
</dbReference>
<keyword evidence="1" id="KW-0472">Membrane</keyword>
<evidence type="ECO:0000313" key="2">
    <source>
        <dbReference type="EMBL" id="KKW34583.1"/>
    </source>
</evidence>
<dbReference type="PRINTS" id="PR00303">
    <property type="entry name" value="SECYTRNLCASE"/>
</dbReference>
<reference evidence="2 3" key="1">
    <citation type="journal article" date="2015" name="Nature">
        <title>rRNA introns, odd ribosomes, and small enigmatic genomes across a large radiation of phyla.</title>
        <authorList>
            <person name="Brown C.T."/>
            <person name="Hug L.A."/>
            <person name="Thomas B.C."/>
            <person name="Sharon I."/>
            <person name="Castelle C.J."/>
            <person name="Singh A."/>
            <person name="Wilkins M.J."/>
            <person name="Williams K.H."/>
            <person name="Banfield J.F."/>
        </authorList>
    </citation>
    <scope>NUCLEOTIDE SEQUENCE [LARGE SCALE GENOMIC DNA]</scope>
</reference>
<name>A0A0G1XTR9_9BACT</name>
<dbReference type="InterPro" id="IPR023201">
    <property type="entry name" value="SecY_dom_sf"/>
</dbReference>
<comment type="caution">
    <text evidence="2">The sequence shown here is derived from an EMBL/GenBank/DDBJ whole genome shotgun (WGS) entry which is preliminary data.</text>
</comment>
<proteinExistence type="predicted"/>
<organism evidence="2 3">
    <name type="scientific">Candidatus Giovannonibacteria bacterium GW2011_GWA2_53_7</name>
    <dbReference type="NCBI Taxonomy" id="1618650"/>
    <lineage>
        <taxon>Bacteria</taxon>
        <taxon>Candidatus Giovannoniibacteriota</taxon>
    </lineage>
</organism>
<dbReference type="AlphaFoldDB" id="A0A0G1XTR9"/>
<feature type="transmembrane region" description="Helical" evidence="1">
    <location>
        <begin position="60"/>
        <end position="83"/>
    </location>
</feature>
<evidence type="ECO:0000256" key="1">
    <source>
        <dbReference type="SAM" id="Phobius"/>
    </source>
</evidence>
<evidence type="ECO:0000313" key="3">
    <source>
        <dbReference type="Proteomes" id="UP000034290"/>
    </source>
</evidence>
<feature type="transmembrane region" description="Helical" evidence="1">
    <location>
        <begin position="21"/>
        <end position="40"/>
    </location>
</feature>
<protein>
    <submittedName>
        <fullName evidence="2">Protein translocase subunit SecY</fullName>
    </submittedName>
</protein>
<keyword evidence="1" id="KW-0812">Transmembrane</keyword>
<dbReference type="EMBL" id="LCRM01000069">
    <property type="protein sequence ID" value="KKW34583.1"/>
    <property type="molecule type" value="Genomic_DNA"/>
</dbReference>
<keyword evidence="1" id="KW-1133">Transmembrane helix</keyword>
<dbReference type="Gene3D" id="1.10.3370.10">
    <property type="entry name" value="SecY subunit domain"/>
    <property type="match status" value="1"/>
</dbReference>
<dbReference type="PATRIC" id="fig|1618650.3.peg.657"/>
<gene>
    <name evidence="2" type="ORF">UY81_C0069G0006</name>
</gene>